<reference evidence="13" key="2">
    <citation type="submission" date="2023-07" db="EMBL/GenBank/DDBJ databases">
        <title>Dynamics of blaOXA-23 gene transmission in Acinetobacter spp. from contaminated veterinary surfaces.</title>
        <authorList>
            <person name="Moreira Da Silva J."/>
            <person name="Menezes J."/>
            <person name="Fernandes L."/>
            <person name="Marques C."/>
            <person name="Amaral A."/>
            <person name="Timofte D."/>
            <person name="Pomba C."/>
        </authorList>
    </citation>
    <scope>NUCLEOTIDE SEQUENCE</scope>
    <source>
        <strain evidence="13">CMVB11Z4A1</strain>
    </source>
</reference>
<accession>A0A646MQF9</accession>
<comment type="subunit">
    <text evidence="2">Homotrimer.</text>
</comment>
<dbReference type="InterPro" id="IPR023614">
    <property type="entry name" value="Porin_dom_sf"/>
</dbReference>
<evidence type="ECO:0000256" key="5">
    <source>
        <dbReference type="ARBA" id="ARBA00022692"/>
    </source>
</evidence>
<evidence type="ECO:0000313" key="13">
    <source>
        <dbReference type="EMBL" id="MDP1448865.1"/>
    </source>
</evidence>
<evidence type="ECO:0000256" key="2">
    <source>
        <dbReference type="ARBA" id="ARBA00011233"/>
    </source>
</evidence>
<dbReference type="EMBL" id="JAUUUS010000311">
    <property type="protein sequence ID" value="MDP1448865.1"/>
    <property type="molecule type" value="Genomic_DNA"/>
</dbReference>
<dbReference type="SUPFAM" id="SSF56935">
    <property type="entry name" value="Porins"/>
    <property type="match status" value="1"/>
</dbReference>
<dbReference type="PRINTS" id="PR00182">
    <property type="entry name" value="ECOLNEIPORIN"/>
</dbReference>
<dbReference type="InterPro" id="IPR001702">
    <property type="entry name" value="Porin_Gram-ve"/>
</dbReference>
<evidence type="ECO:0000256" key="8">
    <source>
        <dbReference type="ARBA" id="ARBA00023114"/>
    </source>
</evidence>
<name>A0A646MQF9_ACILW</name>
<feature type="domain" description="Porin" evidence="12">
    <location>
        <begin position="14"/>
        <end position="343"/>
    </location>
</feature>
<dbReference type="PANTHER" id="PTHR34501:SF9">
    <property type="entry name" value="MAJOR OUTER MEMBRANE PROTEIN P.IA"/>
    <property type="match status" value="1"/>
</dbReference>
<dbReference type="PANTHER" id="PTHR34501">
    <property type="entry name" value="PROTEIN YDDL-RELATED"/>
    <property type="match status" value="1"/>
</dbReference>
<keyword evidence="10" id="KW-0998">Cell outer membrane</keyword>
<keyword evidence="6 11" id="KW-0732">Signal</keyword>
<evidence type="ECO:0000256" key="7">
    <source>
        <dbReference type="ARBA" id="ARBA00023065"/>
    </source>
</evidence>
<reference evidence="14 15" key="1">
    <citation type="submission" date="2019-11" db="EMBL/GenBank/DDBJ databases">
        <title>FDA dAtabase for Regulatory Grade micrObial Sequences (FDA-ARGOS): Supporting development and validation of Infectious Disease Dx tests.</title>
        <authorList>
            <person name="Patel R."/>
            <person name="Rucinski S."/>
            <person name="Tallon L."/>
            <person name="Sadzewicz L."/>
            <person name="Vavikolanu K."/>
            <person name="Mehta A."/>
            <person name="Aluvathingal J."/>
            <person name="Nadendla S."/>
            <person name="Nandy P."/>
            <person name="Geyer C."/>
            <person name="Yan Y."/>
            <person name="Sichtig H."/>
        </authorList>
    </citation>
    <scope>NUCLEOTIDE SEQUENCE [LARGE SCALE GENOMIC DNA]</scope>
    <source>
        <strain evidence="14 15">FDAARGOS_557</strain>
    </source>
</reference>
<evidence type="ECO:0000256" key="3">
    <source>
        <dbReference type="ARBA" id="ARBA00022448"/>
    </source>
</evidence>
<dbReference type="InterPro" id="IPR050298">
    <property type="entry name" value="Gram-neg_bact_OMP"/>
</dbReference>
<keyword evidence="8" id="KW-0626">Porin</keyword>
<dbReference type="GO" id="GO:0034220">
    <property type="term" value="P:monoatomic ion transmembrane transport"/>
    <property type="evidence" value="ECO:0007669"/>
    <property type="project" value="InterPro"/>
</dbReference>
<gene>
    <name evidence="14" type="ORF">FOB19_08390</name>
    <name evidence="13" type="ORF">Q8G51_13970</name>
</gene>
<dbReference type="Proteomes" id="UP001242129">
    <property type="component" value="Unassembled WGS sequence"/>
</dbReference>
<dbReference type="InterPro" id="IPR033900">
    <property type="entry name" value="Gram_neg_porin_domain"/>
</dbReference>
<keyword evidence="3" id="KW-0813">Transport</keyword>
<dbReference type="GO" id="GO:0015288">
    <property type="term" value="F:porin activity"/>
    <property type="evidence" value="ECO:0007669"/>
    <property type="project" value="UniProtKB-KW"/>
</dbReference>
<evidence type="ECO:0000256" key="11">
    <source>
        <dbReference type="SAM" id="SignalP"/>
    </source>
</evidence>
<evidence type="ECO:0000259" key="12">
    <source>
        <dbReference type="Pfam" id="PF13609"/>
    </source>
</evidence>
<evidence type="ECO:0000313" key="15">
    <source>
        <dbReference type="Proteomes" id="UP000509126"/>
    </source>
</evidence>
<dbReference type="Proteomes" id="UP000509126">
    <property type="component" value="Chromosome"/>
</dbReference>
<organism evidence="14 15">
    <name type="scientific">Acinetobacter lwoffii</name>
    <dbReference type="NCBI Taxonomy" id="28090"/>
    <lineage>
        <taxon>Bacteria</taxon>
        <taxon>Pseudomonadati</taxon>
        <taxon>Pseudomonadota</taxon>
        <taxon>Gammaproteobacteria</taxon>
        <taxon>Moraxellales</taxon>
        <taxon>Moraxellaceae</taxon>
        <taxon>Acinetobacter</taxon>
    </lineage>
</organism>
<evidence type="ECO:0000256" key="4">
    <source>
        <dbReference type="ARBA" id="ARBA00022452"/>
    </source>
</evidence>
<comment type="subcellular location">
    <subcellularLocation>
        <location evidence="1">Cell outer membrane</location>
        <topology evidence="1">Multi-pass membrane protein</topology>
    </subcellularLocation>
</comment>
<evidence type="ECO:0000256" key="10">
    <source>
        <dbReference type="ARBA" id="ARBA00023237"/>
    </source>
</evidence>
<dbReference type="Gene3D" id="2.40.160.10">
    <property type="entry name" value="Porin"/>
    <property type="match status" value="1"/>
</dbReference>
<sequence length="377" mass="40835">MKKTLSALAIGATILTPVMAAAADVKVYGRAHVSLDYLDDGQDYNEVGLSSNSSRLGFKAEQKLENGMTVFGQIEQEINFASGSANDDVEFATRDTFVGLKGDFGQARIGRFDSPFKVARGPVNFFGDMVGDVRNVTRAGNLRFDERNNNTIEYKSPKFGGGFNVLAALSLHEGNSPDSVSTSSPKTTVIETVNGPVTVVVPGTTTTTNKDNRDDKAYDLALTYKEGKVDFAAAYEHYEEDAGRGERDGFRIAGAYKITPEFNLGGLYQFLQHDNSEANPDAQVFGVAGEYKFAPKTSFRGEVFHRDVDADDANATLLAIGLEHRLDPTVRIYGNIATVLNDENSNLTPWAQGRTNAVGGARGEDSLGLSLGMRYDF</sequence>
<keyword evidence="9" id="KW-0472">Membrane</keyword>
<evidence type="ECO:0000256" key="1">
    <source>
        <dbReference type="ARBA" id="ARBA00004571"/>
    </source>
</evidence>
<keyword evidence="7" id="KW-0406">Ion transport</keyword>
<dbReference type="GO" id="GO:0009279">
    <property type="term" value="C:cell outer membrane"/>
    <property type="evidence" value="ECO:0007669"/>
    <property type="project" value="UniProtKB-SubCell"/>
</dbReference>
<evidence type="ECO:0000313" key="14">
    <source>
        <dbReference type="EMBL" id="QKU21423.1"/>
    </source>
</evidence>
<dbReference type="AlphaFoldDB" id="A0A646MQF9"/>
<keyword evidence="4" id="KW-1134">Transmembrane beta strand</keyword>
<dbReference type="EMBL" id="CP054803">
    <property type="protein sequence ID" value="QKU21423.1"/>
    <property type="molecule type" value="Genomic_DNA"/>
</dbReference>
<feature type="chain" id="PRO_5042724584" evidence="11">
    <location>
        <begin position="23"/>
        <end position="377"/>
    </location>
</feature>
<evidence type="ECO:0000256" key="6">
    <source>
        <dbReference type="ARBA" id="ARBA00022729"/>
    </source>
</evidence>
<dbReference type="CDD" id="cd00342">
    <property type="entry name" value="gram_neg_porins"/>
    <property type="match status" value="1"/>
</dbReference>
<proteinExistence type="predicted"/>
<keyword evidence="5" id="KW-0812">Transmembrane</keyword>
<feature type="signal peptide" evidence="11">
    <location>
        <begin position="1"/>
        <end position="22"/>
    </location>
</feature>
<dbReference type="GO" id="GO:0046930">
    <property type="term" value="C:pore complex"/>
    <property type="evidence" value="ECO:0007669"/>
    <property type="project" value="UniProtKB-KW"/>
</dbReference>
<dbReference type="Pfam" id="PF13609">
    <property type="entry name" value="Porin_4"/>
    <property type="match status" value="1"/>
</dbReference>
<protein>
    <submittedName>
        <fullName evidence="14">Porin</fullName>
    </submittedName>
</protein>
<dbReference type="RefSeq" id="WP_004278706.1">
    <property type="nucleotide sequence ID" value="NZ_CABIYT010000021.1"/>
</dbReference>
<evidence type="ECO:0000256" key="9">
    <source>
        <dbReference type="ARBA" id="ARBA00023136"/>
    </source>
</evidence>